<dbReference type="CDD" id="cd02252">
    <property type="entry name" value="nylC_like"/>
    <property type="match status" value="1"/>
</dbReference>
<dbReference type="AlphaFoldDB" id="A0A9X3WPK7"/>
<dbReference type="Gene3D" id="3.60.70.12">
    <property type="entry name" value="L-amino peptidase D-ALA esterase/amidase"/>
    <property type="match status" value="1"/>
</dbReference>
<dbReference type="InterPro" id="IPR005321">
    <property type="entry name" value="Peptidase_S58_DmpA"/>
</dbReference>
<dbReference type="SUPFAM" id="SSF56266">
    <property type="entry name" value="DmpA/ArgJ-like"/>
    <property type="match status" value="1"/>
</dbReference>
<dbReference type="PANTHER" id="PTHR36512">
    <property type="entry name" value="D-AMINOPEPTIDASE"/>
    <property type="match status" value="1"/>
</dbReference>
<dbReference type="GO" id="GO:0004177">
    <property type="term" value="F:aminopeptidase activity"/>
    <property type="evidence" value="ECO:0007669"/>
    <property type="project" value="TreeGrafter"/>
</dbReference>
<dbReference type="RefSeq" id="WP_259869213.1">
    <property type="nucleotide sequence ID" value="NZ_JAMQJZ010000030.1"/>
</dbReference>
<comment type="caution">
    <text evidence="2">The sequence shown here is derived from an EMBL/GenBank/DDBJ whole genome shotgun (WGS) entry which is preliminary data.</text>
</comment>
<evidence type="ECO:0000256" key="1">
    <source>
        <dbReference type="ARBA" id="ARBA00007068"/>
    </source>
</evidence>
<dbReference type="InterPro" id="IPR016117">
    <property type="entry name" value="ArgJ-like_dom_sf"/>
</dbReference>
<keyword evidence="3" id="KW-1185">Reference proteome</keyword>
<dbReference type="Pfam" id="PF03576">
    <property type="entry name" value="Peptidase_S58"/>
    <property type="match status" value="1"/>
</dbReference>
<evidence type="ECO:0000313" key="3">
    <source>
        <dbReference type="Proteomes" id="UP001145072"/>
    </source>
</evidence>
<dbReference type="EMBL" id="JAMQJZ010000030">
    <property type="protein sequence ID" value="MDC3422805.1"/>
    <property type="molecule type" value="Genomic_DNA"/>
</dbReference>
<name>A0A9X3WPK7_9BACI</name>
<sequence>MRKFNIHELDDFKIGHDQNYNSVTGCTVILCEKGATTGVDVRGGAPGTRETDVLKPENLVDHVHGVFLTGGSAYGLDVAAGVMKYLEEINVGFDVQVAKVPIVTGAVLFDLAIGDAKVRPDKYMGYQACLNTVHHSSQHGSIGAGTGATVGKCLGPDYAMKSGIGTYALQIGELKVGAIVAVNSFGDIIDPGTNQIIAGAYDRVTKTFLNTEKQMANQLQKNNATNRFSGNTTIGTIMTNAKLTKAQANKIASMAHDGIARTMRPAHTMVDGDTIFSMAVGDVDADISTVGMLAAKVMEQAILEAIKASDDLVDVPGYQSVHVEAN</sequence>
<protein>
    <submittedName>
        <fullName evidence="2">P1 family peptidase</fullName>
    </submittedName>
</protein>
<proteinExistence type="inferred from homology"/>
<dbReference type="Proteomes" id="UP001145072">
    <property type="component" value="Unassembled WGS sequence"/>
</dbReference>
<reference evidence="2" key="1">
    <citation type="submission" date="2022-06" db="EMBL/GenBank/DDBJ databases">
        <title>Aquibacillus sp. a new bacterium isolated from soil saline samples.</title>
        <authorList>
            <person name="Galisteo C."/>
            <person name="De La Haba R."/>
            <person name="Sanchez-Porro C."/>
            <person name="Ventosa A."/>
        </authorList>
    </citation>
    <scope>NUCLEOTIDE SEQUENCE</scope>
    <source>
        <strain evidence="2">JCM 12387</strain>
    </source>
</reference>
<organism evidence="2 3">
    <name type="scientific">Aquibacillus koreensis</name>
    <dbReference type="NCBI Taxonomy" id="279446"/>
    <lineage>
        <taxon>Bacteria</taxon>
        <taxon>Bacillati</taxon>
        <taxon>Bacillota</taxon>
        <taxon>Bacilli</taxon>
        <taxon>Bacillales</taxon>
        <taxon>Bacillaceae</taxon>
        <taxon>Aquibacillus</taxon>
    </lineage>
</organism>
<comment type="similarity">
    <text evidence="1">Belongs to the peptidase S58 family.</text>
</comment>
<dbReference type="PANTHER" id="PTHR36512:SF3">
    <property type="entry name" value="BLR5678 PROTEIN"/>
    <property type="match status" value="1"/>
</dbReference>
<gene>
    <name evidence="2" type="ORF">NC661_20900</name>
</gene>
<evidence type="ECO:0000313" key="2">
    <source>
        <dbReference type="EMBL" id="MDC3422805.1"/>
    </source>
</evidence>
<accession>A0A9X3WPK7</accession>